<accession>A0A9Q1GPK3</accession>
<proteinExistence type="predicted"/>
<keyword evidence="3" id="KW-1185">Reference proteome</keyword>
<dbReference type="Proteomes" id="UP001153076">
    <property type="component" value="Unassembled WGS sequence"/>
</dbReference>
<sequence length="189" mass="22150">MFAITSKIKKKGEREKYKSYVVDMKIKGKQLTLSISIPNVKIEQLDKFEIEQEHEKPTCTNTTRVLSIAKENNNVKPIADVIWLIEHTPKSDEEVLEWAYHNRSKEIHQNVVTDVGESKTQEEILLFLWLQYKLILKDDSKYYNTTGEDTRIREVDKGVKQKQRLKKKKSKSTKGSNNQLPLAQDYRKL</sequence>
<reference evidence="2" key="1">
    <citation type="submission" date="2022-04" db="EMBL/GenBank/DDBJ databases">
        <title>Carnegiea gigantea Genome sequencing and assembly v2.</title>
        <authorList>
            <person name="Copetti D."/>
            <person name="Sanderson M.J."/>
            <person name="Burquez A."/>
            <person name="Wojciechowski M.F."/>
        </authorList>
    </citation>
    <scope>NUCLEOTIDE SEQUENCE</scope>
    <source>
        <strain evidence="2">SGP5-SGP5p</strain>
        <tissue evidence="2">Aerial part</tissue>
    </source>
</reference>
<feature type="compositionally biased region" description="Basic residues" evidence="1">
    <location>
        <begin position="160"/>
        <end position="172"/>
    </location>
</feature>
<dbReference type="EMBL" id="JAKOGI010002021">
    <property type="protein sequence ID" value="KAJ8423239.1"/>
    <property type="molecule type" value="Genomic_DNA"/>
</dbReference>
<organism evidence="2 3">
    <name type="scientific">Carnegiea gigantea</name>
    <dbReference type="NCBI Taxonomy" id="171969"/>
    <lineage>
        <taxon>Eukaryota</taxon>
        <taxon>Viridiplantae</taxon>
        <taxon>Streptophyta</taxon>
        <taxon>Embryophyta</taxon>
        <taxon>Tracheophyta</taxon>
        <taxon>Spermatophyta</taxon>
        <taxon>Magnoliopsida</taxon>
        <taxon>eudicotyledons</taxon>
        <taxon>Gunneridae</taxon>
        <taxon>Pentapetalae</taxon>
        <taxon>Caryophyllales</taxon>
        <taxon>Cactineae</taxon>
        <taxon>Cactaceae</taxon>
        <taxon>Cactoideae</taxon>
        <taxon>Echinocereeae</taxon>
        <taxon>Carnegiea</taxon>
    </lineage>
</organism>
<name>A0A9Q1GPK3_9CARY</name>
<gene>
    <name evidence="2" type="ORF">Cgig2_013491</name>
</gene>
<evidence type="ECO:0000256" key="1">
    <source>
        <dbReference type="SAM" id="MobiDB-lite"/>
    </source>
</evidence>
<comment type="caution">
    <text evidence="2">The sequence shown here is derived from an EMBL/GenBank/DDBJ whole genome shotgun (WGS) entry which is preliminary data.</text>
</comment>
<dbReference type="AlphaFoldDB" id="A0A9Q1GPK3"/>
<evidence type="ECO:0000313" key="2">
    <source>
        <dbReference type="EMBL" id="KAJ8423239.1"/>
    </source>
</evidence>
<protein>
    <submittedName>
        <fullName evidence="2">Uncharacterized protein</fullName>
    </submittedName>
</protein>
<feature type="region of interest" description="Disordered" evidence="1">
    <location>
        <begin position="157"/>
        <end position="189"/>
    </location>
</feature>
<evidence type="ECO:0000313" key="3">
    <source>
        <dbReference type="Proteomes" id="UP001153076"/>
    </source>
</evidence>
<dbReference type="OrthoDB" id="1292058at2759"/>